<dbReference type="Proteomes" id="UP000234681">
    <property type="component" value="Chromosome 19"/>
</dbReference>
<name>A6KDB4_RAT</name>
<sequence length="70" mass="7515">MTQILLAVTESLEAICCPPSIPNASGIIPNSSTRTRLPRVTVSSRLLSLDVSSSLRSAAPEAPYTLYQRL</sequence>
<evidence type="ECO:0000313" key="1">
    <source>
        <dbReference type="EMBL" id="EDL87512.1"/>
    </source>
</evidence>
<evidence type="ECO:0000313" key="2">
    <source>
        <dbReference type="Proteomes" id="UP000234681"/>
    </source>
</evidence>
<accession>A6KDB4</accession>
<organism evidence="1 2">
    <name type="scientific">Rattus norvegicus</name>
    <name type="common">Rat</name>
    <dbReference type="NCBI Taxonomy" id="10116"/>
    <lineage>
        <taxon>Eukaryota</taxon>
        <taxon>Metazoa</taxon>
        <taxon>Chordata</taxon>
        <taxon>Craniata</taxon>
        <taxon>Vertebrata</taxon>
        <taxon>Euteleostomi</taxon>
        <taxon>Mammalia</taxon>
        <taxon>Eutheria</taxon>
        <taxon>Euarchontoglires</taxon>
        <taxon>Glires</taxon>
        <taxon>Rodentia</taxon>
        <taxon>Myomorpha</taxon>
        <taxon>Muroidea</taxon>
        <taxon>Muridae</taxon>
        <taxon>Murinae</taxon>
        <taxon>Rattus</taxon>
    </lineage>
</organism>
<protein>
    <submittedName>
        <fullName evidence="1">Similar to cerebellin 1 protein, isoform CRA_a</fullName>
    </submittedName>
</protein>
<dbReference type="EMBL" id="CH474037">
    <property type="protein sequence ID" value="EDL87512.1"/>
    <property type="molecule type" value="Genomic_DNA"/>
</dbReference>
<proteinExistence type="predicted"/>
<gene>
    <name evidence="1" type="primary">LOC498922</name>
    <name evidence="1" type="ORF">rCG_44350</name>
</gene>
<dbReference type="AlphaFoldDB" id="A6KDB4"/>
<reference evidence="1 2" key="1">
    <citation type="submission" date="2005-09" db="EMBL/GenBank/DDBJ databases">
        <authorList>
            <person name="Mural R.J."/>
            <person name="Li P.W."/>
            <person name="Adams M.D."/>
            <person name="Amanatides P.G."/>
            <person name="Baden-Tillson H."/>
            <person name="Barnstead M."/>
            <person name="Chin S.H."/>
            <person name="Dew I."/>
            <person name="Evans C.A."/>
            <person name="Ferriera S."/>
            <person name="Flanigan M."/>
            <person name="Fosler C."/>
            <person name="Glodek A."/>
            <person name="Gu Z."/>
            <person name="Holt R.A."/>
            <person name="Jennings D."/>
            <person name="Kraft C.L."/>
            <person name="Lu F."/>
            <person name="Nguyen T."/>
            <person name="Nusskern D.R."/>
            <person name="Pfannkoch C.M."/>
            <person name="Sitter C."/>
            <person name="Sutton G.G."/>
            <person name="Venter J.C."/>
            <person name="Wang Z."/>
            <person name="Woodage T."/>
            <person name="Zheng X.H."/>
            <person name="Zhong F."/>
        </authorList>
    </citation>
    <scope>NUCLEOTIDE SEQUENCE [LARGE SCALE GENOMIC DNA]</scope>
    <source>
        <strain>BN</strain>
        <strain evidence="2">Sprague-Dawley</strain>
    </source>
</reference>